<evidence type="ECO:0000313" key="2">
    <source>
        <dbReference type="EMBL" id="KAL1259652.1"/>
    </source>
</evidence>
<proteinExistence type="predicted"/>
<evidence type="ECO:0000313" key="3">
    <source>
        <dbReference type="Proteomes" id="UP001558613"/>
    </source>
</evidence>
<reference evidence="2 3" key="1">
    <citation type="submission" date="2023-09" db="EMBL/GenBank/DDBJ databases">
        <authorList>
            <person name="Wang M."/>
        </authorList>
    </citation>
    <scope>NUCLEOTIDE SEQUENCE [LARGE SCALE GENOMIC DNA]</scope>
    <source>
        <strain evidence="2">GT-2023</strain>
        <tissue evidence="2">Liver</tissue>
    </source>
</reference>
<gene>
    <name evidence="2" type="ORF">QQF64_010229</name>
</gene>
<evidence type="ECO:0000256" key="1">
    <source>
        <dbReference type="SAM" id="MobiDB-lite"/>
    </source>
</evidence>
<name>A0ABR3M3D7_9TELE</name>
<feature type="compositionally biased region" description="Low complexity" evidence="1">
    <location>
        <begin position="8"/>
        <end position="18"/>
    </location>
</feature>
<accession>A0ABR3M3D7</accession>
<protein>
    <submittedName>
        <fullName evidence="2">Uncharacterized protein</fullName>
    </submittedName>
</protein>
<comment type="caution">
    <text evidence="2">The sequence shown here is derived from an EMBL/GenBank/DDBJ whole genome shotgun (WGS) entry which is preliminary data.</text>
</comment>
<sequence length="77" mass="7811">MQLQHWTASATAAQAAAADPPPGARVSDPNGSAPKMDSFKCEHVSGGAVVNVKAGREREVSAAVSCSRGVGLMSELC</sequence>
<organism evidence="2 3">
    <name type="scientific">Cirrhinus molitorella</name>
    <name type="common">mud carp</name>
    <dbReference type="NCBI Taxonomy" id="172907"/>
    <lineage>
        <taxon>Eukaryota</taxon>
        <taxon>Metazoa</taxon>
        <taxon>Chordata</taxon>
        <taxon>Craniata</taxon>
        <taxon>Vertebrata</taxon>
        <taxon>Euteleostomi</taxon>
        <taxon>Actinopterygii</taxon>
        <taxon>Neopterygii</taxon>
        <taxon>Teleostei</taxon>
        <taxon>Ostariophysi</taxon>
        <taxon>Cypriniformes</taxon>
        <taxon>Cyprinidae</taxon>
        <taxon>Labeoninae</taxon>
        <taxon>Labeonini</taxon>
        <taxon>Cirrhinus</taxon>
    </lineage>
</organism>
<feature type="region of interest" description="Disordered" evidence="1">
    <location>
        <begin position="1"/>
        <end position="37"/>
    </location>
</feature>
<keyword evidence="3" id="KW-1185">Reference proteome</keyword>
<dbReference type="EMBL" id="JAYMGO010000016">
    <property type="protein sequence ID" value="KAL1259652.1"/>
    <property type="molecule type" value="Genomic_DNA"/>
</dbReference>
<dbReference type="Proteomes" id="UP001558613">
    <property type="component" value="Unassembled WGS sequence"/>
</dbReference>